<accession>A0ABU0SNJ3</accession>
<evidence type="ECO:0008006" key="5">
    <source>
        <dbReference type="Google" id="ProtNLM"/>
    </source>
</evidence>
<name>A0ABU0SNJ3_9ACTN</name>
<proteinExistence type="predicted"/>
<dbReference type="RefSeq" id="WP_307520157.1">
    <property type="nucleotide sequence ID" value="NZ_JAUSZI010000002.1"/>
</dbReference>
<keyword evidence="4" id="KW-1185">Reference proteome</keyword>
<feature type="compositionally biased region" description="Low complexity" evidence="1">
    <location>
        <begin position="153"/>
        <end position="163"/>
    </location>
</feature>
<evidence type="ECO:0000313" key="4">
    <source>
        <dbReference type="Proteomes" id="UP001230328"/>
    </source>
</evidence>
<comment type="caution">
    <text evidence="3">The sequence shown here is derived from an EMBL/GenBank/DDBJ whole genome shotgun (WGS) entry which is preliminary data.</text>
</comment>
<feature type="compositionally biased region" description="Basic and acidic residues" evidence="1">
    <location>
        <begin position="190"/>
        <end position="201"/>
    </location>
</feature>
<organism evidence="3 4">
    <name type="scientific">Streptomyces umbrinus</name>
    <dbReference type="NCBI Taxonomy" id="67370"/>
    <lineage>
        <taxon>Bacteria</taxon>
        <taxon>Bacillati</taxon>
        <taxon>Actinomycetota</taxon>
        <taxon>Actinomycetes</taxon>
        <taxon>Kitasatosporales</taxon>
        <taxon>Streptomycetaceae</taxon>
        <taxon>Streptomyces</taxon>
        <taxon>Streptomyces phaeochromogenes group</taxon>
    </lineage>
</organism>
<feature type="region of interest" description="Disordered" evidence="1">
    <location>
        <begin position="47"/>
        <end position="253"/>
    </location>
</feature>
<reference evidence="3 4" key="1">
    <citation type="submission" date="2023-07" db="EMBL/GenBank/DDBJ databases">
        <title>Comparative genomics of wheat-associated soil bacteria to identify genetic determinants of phenazine resistance.</title>
        <authorList>
            <person name="Mouncey N."/>
        </authorList>
    </citation>
    <scope>NUCLEOTIDE SEQUENCE [LARGE SCALE GENOMIC DNA]</scope>
    <source>
        <strain evidence="3 4">V2I4</strain>
    </source>
</reference>
<dbReference type="PANTHER" id="PTHR24637:SF421">
    <property type="entry name" value="CUTICLE COLLAGEN DPY-2"/>
    <property type="match status" value="1"/>
</dbReference>
<sequence>MTRLQRLLAPRWRSIFLVCVLIALCGVAVILWARIDAGDRRADELRAEADRRGEAVSTPAQDVRDLRAQVEAGGGTPAAPDPSDAVDDLLDRVRVPAAAPGEPGAKGDRGATGAGGAPGPGGRHGPRGESGPPGPSGSPGASGPSGGPGDPGPAGADGLNGANGADGAGGAAGPPGPDGSQGYQGPKGDPGPKGEKGEKGDPGASCPDGYSLQAPAGDPDALVCRRSGGAAPAPEPAGFLPVPPPLLRRRELA</sequence>
<feature type="transmembrane region" description="Helical" evidence="2">
    <location>
        <begin position="12"/>
        <end position="33"/>
    </location>
</feature>
<dbReference type="EMBL" id="JAUSZI010000002">
    <property type="protein sequence ID" value="MDQ1024862.1"/>
    <property type="molecule type" value="Genomic_DNA"/>
</dbReference>
<dbReference type="PANTHER" id="PTHR24637">
    <property type="entry name" value="COLLAGEN"/>
    <property type="match status" value="1"/>
</dbReference>
<keyword evidence="2" id="KW-0472">Membrane</keyword>
<evidence type="ECO:0000256" key="2">
    <source>
        <dbReference type="SAM" id="Phobius"/>
    </source>
</evidence>
<keyword evidence="2" id="KW-1133">Transmembrane helix</keyword>
<evidence type="ECO:0000256" key="1">
    <source>
        <dbReference type="SAM" id="MobiDB-lite"/>
    </source>
</evidence>
<gene>
    <name evidence="3" type="ORF">QF035_002444</name>
</gene>
<dbReference type="Proteomes" id="UP001230328">
    <property type="component" value="Unassembled WGS sequence"/>
</dbReference>
<protein>
    <recommendedName>
        <fullName evidence="5">Collagen-like protein</fullName>
    </recommendedName>
</protein>
<feature type="compositionally biased region" description="Gly residues" evidence="1">
    <location>
        <begin position="164"/>
        <end position="173"/>
    </location>
</feature>
<feature type="compositionally biased region" description="Low complexity" evidence="1">
    <location>
        <begin position="228"/>
        <end position="240"/>
    </location>
</feature>
<evidence type="ECO:0000313" key="3">
    <source>
        <dbReference type="EMBL" id="MDQ1024862.1"/>
    </source>
</evidence>
<keyword evidence="2" id="KW-0812">Transmembrane</keyword>
<feature type="compositionally biased region" description="Gly residues" evidence="1">
    <location>
        <begin position="110"/>
        <end position="123"/>
    </location>
</feature>